<feature type="compositionally biased region" description="Polar residues" evidence="1">
    <location>
        <begin position="1"/>
        <end position="24"/>
    </location>
</feature>
<gene>
    <name evidence="2" type="ORF">EUGRSUZ_H03095</name>
</gene>
<proteinExistence type="predicted"/>
<evidence type="ECO:0000313" key="2">
    <source>
        <dbReference type="EMBL" id="KCW60380.1"/>
    </source>
</evidence>
<evidence type="ECO:0000256" key="1">
    <source>
        <dbReference type="SAM" id="MobiDB-lite"/>
    </source>
</evidence>
<feature type="region of interest" description="Disordered" evidence="1">
    <location>
        <begin position="1"/>
        <end position="34"/>
    </location>
</feature>
<dbReference type="AlphaFoldDB" id="A0A059B3Z7"/>
<accession>A0A059B3Z7</accession>
<dbReference type="Gramene" id="KCW60380">
    <property type="protein sequence ID" value="KCW60380"/>
    <property type="gene ID" value="EUGRSUZ_H03095"/>
</dbReference>
<protein>
    <submittedName>
        <fullName evidence="2">Uncharacterized protein</fullName>
    </submittedName>
</protein>
<name>A0A059B3Z7_EUCGR</name>
<dbReference type="InParanoid" id="A0A059B3Z7"/>
<dbReference type="EMBL" id="KK198760">
    <property type="protein sequence ID" value="KCW60380.1"/>
    <property type="molecule type" value="Genomic_DNA"/>
</dbReference>
<sequence length="75" mass="8690">MKTRQSRSSQPRQTALSNQSQRPNSDPKELNFRTSQEAWKAGALGGNQIWVCCRFEKKVVKRVKNTAGQQQWIER</sequence>
<organism evidence="2">
    <name type="scientific">Eucalyptus grandis</name>
    <name type="common">Flooded gum</name>
    <dbReference type="NCBI Taxonomy" id="71139"/>
    <lineage>
        <taxon>Eukaryota</taxon>
        <taxon>Viridiplantae</taxon>
        <taxon>Streptophyta</taxon>
        <taxon>Embryophyta</taxon>
        <taxon>Tracheophyta</taxon>
        <taxon>Spermatophyta</taxon>
        <taxon>Magnoliopsida</taxon>
        <taxon>eudicotyledons</taxon>
        <taxon>Gunneridae</taxon>
        <taxon>Pentapetalae</taxon>
        <taxon>rosids</taxon>
        <taxon>malvids</taxon>
        <taxon>Myrtales</taxon>
        <taxon>Myrtaceae</taxon>
        <taxon>Myrtoideae</taxon>
        <taxon>Eucalypteae</taxon>
        <taxon>Eucalyptus</taxon>
    </lineage>
</organism>
<reference evidence="2" key="1">
    <citation type="submission" date="2013-07" db="EMBL/GenBank/DDBJ databases">
        <title>The genome of Eucalyptus grandis.</title>
        <authorList>
            <person name="Schmutz J."/>
            <person name="Hayes R."/>
            <person name="Myburg A."/>
            <person name="Tuskan G."/>
            <person name="Grattapaglia D."/>
            <person name="Rokhsar D.S."/>
        </authorList>
    </citation>
    <scope>NUCLEOTIDE SEQUENCE</scope>
    <source>
        <tissue evidence="2">Leaf extractions</tissue>
    </source>
</reference>